<proteinExistence type="predicted"/>
<comment type="caution">
    <text evidence="1">The sequence shown here is derived from an EMBL/GenBank/DDBJ whole genome shotgun (WGS) entry which is preliminary data.</text>
</comment>
<dbReference type="AlphaFoldDB" id="A0AAD6ANG4"/>
<keyword evidence="2" id="KW-1185">Reference proteome</keyword>
<evidence type="ECO:0000313" key="2">
    <source>
        <dbReference type="Proteomes" id="UP001219934"/>
    </source>
</evidence>
<name>A0AAD6ANG4_9TELE</name>
<sequence length="91" mass="10718">MTPKVFIQENQFKRKKLVELNAWCRNPWAFASPRPHAMLSFQRKPVRIGLERLFHLVIQGLTRSDWFSPNDGEQLTHNFAHIGTHITVAYF</sequence>
<protein>
    <submittedName>
        <fullName evidence="1">Uncharacterized protein</fullName>
    </submittedName>
</protein>
<accession>A0AAD6ANG4</accession>
<dbReference type="Proteomes" id="UP001219934">
    <property type="component" value="Unassembled WGS sequence"/>
</dbReference>
<reference evidence="1" key="1">
    <citation type="submission" date="2022-11" db="EMBL/GenBank/DDBJ databases">
        <title>Chromosome-level genome of Pogonophryne albipinna.</title>
        <authorList>
            <person name="Jo E."/>
        </authorList>
    </citation>
    <scope>NUCLEOTIDE SEQUENCE</scope>
    <source>
        <strain evidence="1">SGF0006</strain>
        <tissue evidence="1">Muscle</tissue>
    </source>
</reference>
<evidence type="ECO:0000313" key="1">
    <source>
        <dbReference type="EMBL" id="KAJ4927847.1"/>
    </source>
</evidence>
<organism evidence="1 2">
    <name type="scientific">Pogonophryne albipinna</name>
    <dbReference type="NCBI Taxonomy" id="1090488"/>
    <lineage>
        <taxon>Eukaryota</taxon>
        <taxon>Metazoa</taxon>
        <taxon>Chordata</taxon>
        <taxon>Craniata</taxon>
        <taxon>Vertebrata</taxon>
        <taxon>Euteleostomi</taxon>
        <taxon>Actinopterygii</taxon>
        <taxon>Neopterygii</taxon>
        <taxon>Teleostei</taxon>
        <taxon>Neoteleostei</taxon>
        <taxon>Acanthomorphata</taxon>
        <taxon>Eupercaria</taxon>
        <taxon>Perciformes</taxon>
        <taxon>Notothenioidei</taxon>
        <taxon>Pogonophryne</taxon>
    </lineage>
</organism>
<gene>
    <name evidence="1" type="ORF">JOQ06_015649</name>
</gene>
<dbReference type="EMBL" id="JAPTMU010000018">
    <property type="protein sequence ID" value="KAJ4927847.1"/>
    <property type="molecule type" value="Genomic_DNA"/>
</dbReference>